<accession>A0A085NM06</accession>
<reference evidence="1" key="1">
    <citation type="journal article" date="2014" name="Nat. Genet.">
        <title>Genome and transcriptome of the porcine whipworm Trichuris suis.</title>
        <authorList>
            <person name="Jex A.R."/>
            <person name="Nejsum P."/>
            <person name="Schwarz E.M."/>
            <person name="Hu L."/>
            <person name="Young N.D."/>
            <person name="Hall R.S."/>
            <person name="Korhonen P.K."/>
            <person name="Liao S."/>
            <person name="Thamsborg S."/>
            <person name="Xia J."/>
            <person name="Xu P."/>
            <person name="Wang S."/>
            <person name="Scheerlinck J.P."/>
            <person name="Hofmann A."/>
            <person name="Sternberg P.W."/>
            <person name="Wang J."/>
            <person name="Gasser R.B."/>
        </authorList>
    </citation>
    <scope>NUCLEOTIDE SEQUENCE [LARGE SCALE GENOMIC DNA]</scope>
    <source>
        <strain evidence="1">DCEP-RM93F</strain>
    </source>
</reference>
<dbReference type="EMBL" id="KL367487">
    <property type="protein sequence ID" value="KFD70502.1"/>
    <property type="molecule type" value="Genomic_DNA"/>
</dbReference>
<name>A0A085NM06_9BILA</name>
<protein>
    <submittedName>
        <fullName evidence="1">Uncharacterized protein</fullName>
    </submittedName>
</protein>
<organism evidence="1">
    <name type="scientific">Trichuris suis</name>
    <name type="common">pig whipworm</name>
    <dbReference type="NCBI Taxonomy" id="68888"/>
    <lineage>
        <taxon>Eukaryota</taxon>
        <taxon>Metazoa</taxon>
        <taxon>Ecdysozoa</taxon>
        <taxon>Nematoda</taxon>
        <taxon>Enoplea</taxon>
        <taxon>Dorylaimia</taxon>
        <taxon>Trichinellida</taxon>
        <taxon>Trichuridae</taxon>
        <taxon>Trichuris</taxon>
    </lineage>
</organism>
<gene>
    <name evidence="1" type="ORF">M514_17295</name>
</gene>
<proteinExistence type="predicted"/>
<dbReference type="Proteomes" id="UP000030758">
    <property type="component" value="Unassembled WGS sequence"/>
</dbReference>
<evidence type="ECO:0000313" key="1">
    <source>
        <dbReference type="EMBL" id="KFD70502.1"/>
    </source>
</evidence>
<dbReference type="AlphaFoldDB" id="A0A085NM06"/>
<sequence>MIGPTAANVCFSLYFAPSGVAQMMGLLSLSSTIKMSLTGMSPPNPGNSKLTVQICLAANGGENSCVKNKSTFERHTAARNGSSADVMVFFFDSSVRCFVSVQCKFVTPMDQGAIENLKRPENSSPVIPFIDGRSRYEFLGDTSKL</sequence>